<name>A0AAV9UGC5_9PEZI</name>
<evidence type="ECO:0000256" key="1">
    <source>
        <dbReference type="PROSITE-ProRule" id="PRU00042"/>
    </source>
</evidence>
<keyword evidence="5" id="KW-1185">Reference proteome</keyword>
<dbReference type="InterPro" id="IPR036236">
    <property type="entry name" value="Znf_C2H2_sf"/>
</dbReference>
<keyword evidence="1" id="KW-0862">Zinc</keyword>
<comment type="caution">
    <text evidence="4">The sequence shown here is derived from an EMBL/GenBank/DDBJ whole genome shotgun (WGS) entry which is preliminary data.</text>
</comment>
<feature type="region of interest" description="Disordered" evidence="2">
    <location>
        <begin position="356"/>
        <end position="398"/>
    </location>
</feature>
<dbReference type="Proteomes" id="UP001373714">
    <property type="component" value="Unassembled WGS sequence"/>
</dbReference>
<dbReference type="AlphaFoldDB" id="A0AAV9UGC5"/>
<feature type="region of interest" description="Disordered" evidence="2">
    <location>
        <begin position="116"/>
        <end position="147"/>
    </location>
</feature>
<dbReference type="PROSITE" id="PS00028">
    <property type="entry name" value="ZINC_FINGER_C2H2_1"/>
    <property type="match status" value="1"/>
</dbReference>
<evidence type="ECO:0000313" key="5">
    <source>
        <dbReference type="Proteomes" id="UP001373714"/>
    </source>
</evidence>
<protein>
    <recommendedName>
        <fullName evidence="3">C2H2-type domain-containing protein</fullName>
    </recommendedName>
</protein>
<feature type="compositionally biased region" description="Low complexity" evidence="2">
    <location>
        <begin position="389"/>
        <end position="398"/>
    </location>
</feature>
<dbReference type="Gene3D" id="3.30.160.60">
    <property type="entry name" value="Classic Zinc Finger"/>
    <property type="match status" value="1"/>
</dbReference>
<dbReference type="InterPro" id="IPR013087">
    <property type="entry name" value="Znf_C2H2_type"/>
</dbReference>
<feature type="compositionally biased region" description="Basic residues" evidence="2">
    <location>
        <begin position="126"/>
        <end position="137"/>
    </location>
</feature>
<dbReference type="GO" id="GO:0008270">
    <property type="term" value="F:zinc ion binding"/>
    <property type="evidence" value="ECO:0007669"/>
    <property type="project" value="UniProtKB-KW"/>
</dbReference>
<organism evidence="4 5">
    <name type="scientific">Orbilia blumenaviensis</name>
    <dbReference type="NCBI Taxonomy" id="1796055"/>
    <lineage>
        <taxon>Eukaryota</taxon>
        <taxon>Fungi</taxon>
        <taxon>Dikarya</taxon>
        <taxon>Ascomycota</taxon>
        <taxon>Pezizomycotina</taxon>
        <taxon>Orbiliomycetes</taxon>
        <taxon>Orbiliales</taxon>
        <taxon>Orbiliaceae</taxon>
        <taxon>Orbilia</taxon>
    </lineage>
</organism>
<keyword evidence="1" id="KW-0863">Zinc-finger</keyword>
<dbReference type="SUPFAM" id="SSF57667">
    <property type="entry name" value="beta-beta-alpha zinc fingers"/>
    <property type="match status" value="1"/>
</dbReference>
<feature type="region of interest" description="Disordered" evidence="2">
    <location>
        <begin position="1"/>
        <end position="104"/>
    </location>
</feature>
<feature type="region of interest" description="Disordered" evidence="2">
    <location>
        <begin position="284"/>
        <end position="306"/>
    </location>
</feature>
<evidence type="ECO:0000259" key="3">
    <source>
        <dbReference type="PROSITE" id="PS50157"/>
    </source>
</evidence>
<reference evidence="4 5" key="1">
    <citation type="submission" date="2019-10" db="EMBL/GenBank/DDBJ databases">
        <authorList>
            <person name="Palmer J.M."/>
        </authorList>
    </citation>
    <scope>NUCLEOTIDE SEQUENCE [LARGE SCALE GENOMIC DNA]</scope>
    <source>
        <strain evidence="4 5">TWF730</strain>
    </source>
</reference>
<evidence type="ECO:0000256" key="2">
    <source>
        <dbReference type="SAM" id="MobiDB-lite"/>
    </source>
</evidence>
<feature type="compositionally biased region" description="Polar residues" evidence="2">
    <location>
        <begin position="1"/>
        <end position="10"/>
    </location>
</feature>
<gene>
    <name evidence="4" type="ORF">TWF730_001834</name>
</gene>
<evidence type="ECO:0000313" key="4">
    <source>
        <dbReference type="EMBL" id="KAK6340061.1"/>
    </source>
</evidence>
<dbReference type="EMBL" id="JAVHNS010000011">
    <property type="protein sequence ID" value="KAK6340061.1"/>
    <property type="molecule type" value="Genomic_DNA"/>
</dbReference>
<proteinExistence type="predicted"/>
<accession>A0AAV9UGC5</accession>
<keyword evidence="1" id="KW-0479">Metal-binding</keyword>
<feature type="domain" description="C2H2-type" evidence="3">
    <location>
        <begin position="199"/>
        <end position="227"/>
    </location>
</feature>
<dbReference type="SMART" id="SM00355">
    <property type="entry name" value="ZnF_C2H2"/>
    <property type="match status" value="3"/>
</dbReference>
<feature type="domain" description="C2H2-type" evidence="3">
    <location>
        <begin position="171"/>
        <end position="199"/>
    </location>
</feature>
<sequence>MNPPTHSNQLWWDPNAGPEPSMNADALWSQNQASAAAGPYYGIPHEQHGYYPSAHPDDVQPRTHRPRKRTEQDSDVTGEYRINSHRPVWSVPSENVSQNSKESRYAFEESCHEFRARPDGMDSRHGSSRKKSNRRQATHYGQEEDYDGDYGYEIQGHEFGPKGSHDETPGFYCPQNCGFVGMDKNSLRKHMSIHKDKRFSCEKCEACFHTPRDLRRHQEARHTMSKSKTEYICKFPGCDRDEKWPFKRKDNARQHLYNVHQMDDGDNLIREIIVANSSAQYNERSSETQFRAGHRPTGSSSTDDTVYSAVSYDSNPGYYSHEDLEDEDVMARFTTFEDYESDIDFDRCAQEIQPWSEDFGSGIKQTDLESRIQNRKRSKSEAYTRSASHPGPQQPLYYQGQGHLVQHDDSQQYQYTERCHTFEDASSANSQSHIKEESPAPRSHYPFGQTSSTAIRKPGKYPPDHVGKAYRCENPSIVGSLEDVFEKVLVI</sequence>
<feature type="compositionally biased region" description="Basic and acidic residues" evidence="2">
    <location>
        <begin position="116"/>
        <end position="125"/>
    </location>
</feature>
<dbReference type="PROSITE" id="PS50157">
    <property type="entry name" value="ZINC_FINGER_C2H2_2"/>
    <property type="match status" value="2"/>
</dbReference>
<feature type="region of interest" description="Disordered" evidence="2">
    <location>
        <begin position="424"/>
        <end position="462"/>
    </location>
</feature>